<dbReference type="Proteomes" id="UP000799423">
    <property type="component" value="Unassembled WGS sequence"/>
</dbReference>
<feature type="compositionally biased region" description="Polar residues" evidence="1">
    <location>
        <begin position="1"/>
        <end position="19"/>
    </location>
</feature>
<reference evidence="2" key="1">
    <citation type="submission" date="2020-01" db="EMBL/GenBank/DDBJ databases">
        <authorList>
            <consortium name="DOE Joint Genome Institute"/>
            <person name="Haridas S."/>
            <person name="Albert R."/>
            <person name="Binder M."/>
            <person name="Bloem J."/>
            <person name="Labutti K."/>
            <person name="Salamov A."/>
            <person name="Andreopoulos B."/>
            <person name="Baker S.E."/>
            <person name="Barry K."/>
            <person name="Bills G."/>
            <person name="Bluhm B.H."/>
            <person name="Cannon C."/>
            <person name="Castanera R."/>
            <person name="Culley D.E."/>
            <person name="Daum C."/>
            <person name="Ezra D."/>
            <person name="Gonzalez J.B."/>
            <person name="Henrissat B."/>
            <person name="Kuo A."/>
            <person name="Liang C."/>
            <person name="Lipzen A."/>
            <person name="Lutzoni F."/>
            <person name="Magnuson J."/>
            <person name="Mondo S."/>
            <person name="Nolan M."/>
            <person name="Ohm R."/>
            <person name="Pangilinan J."/>
            <person name="Park H.-J."/>
            <person name="Ramirez L."/>
            <person name="Alfaro M."/>
            <person name="Sun H."/>
            <person name="Tritt A."/>
            <person name="Yoshinaga Y."/>
            <person name="Zwiers L.-H."/>
            <person name="Turgeon B.G."/>
            <person name="Goodwin S.B."/>
            <person name="Spatafora J.W."/>
            <person name="Crous P.W."/>
            <person name="Grigoriev I.V."/>
        </authorList>
    </citation>
    <scope>NUCLEOTIDE SEQUENCE</scope>
    <source>
        <strain evidence="2">IPT5</strain>
    </source>
</reference>
<feature type="region of interest" description="Disordered" evidence="1">
    <location>
        <begin position="1"/>
        <end position="63"/>
    </location>
</feature>
<organism evidence="2 3">
    <name type="scientific">Plenodomus tracheiphilus IPT5</name>
    <dbReference type="NCBI Taxonomy" id="1408161"/>
    <lineage>
        <taxon>Eukaryota</taxon>
        <taxon>Fungi</taxon>
        <taxon>Dikarya</taxon>
        <taxon>Ascomycota</taxon>
        <taxon>Pezizomycotina</taxon>
        <taxon>Dothideomycetes</taxon>
        <taxon>Pleosporomycetidae</taxon>
        <taxon>Pleosporales</taxon>
        <taxon>Pleosporineae</taxon>
        <taxon>Leptosphaeriaceae</taxon>
        <taxon>Plenodomus</taxon>
    </lineage>
</organism>
<evidence type="ECO:0000313" key="2">
    <source>
        <dbReference type="EMBL" id="KAF2849623.1"/>
    </source>
</evidence>
<gene>
    <name evidence="2" type="ORF">T440DRAFT_533107</name>
</gene>
<name>A0A6A7B2W7_9PLEO</name>
<dbReference type="EMBL" id="MU006310">
    <property type="protein sequence ID" value="KAF2849623.1"/>
    <property type="molecule type" value="Genomic_DNA"/>
</dbReference>
<evidence type="ECO:0000256" key="1">
    <source>
        <dbReference type="SAM" id="MobiDB-lite"/>
    </source>
</evidence>
<evidence type="ECO:0000313" key="3">
    <source>
        <dbReference type="Proteomes" id="UP000799423"/>
    </source>
</evidence>
<protein>
    <submittedName>
        <fullName evidence="2">Uncharacterized protein</fullName>
    </submittedName>
</protein>
<feature type="compositionally biased region" description="Basic and acidic residues" evidence="1">
    <location>
        <begin position="129"/>
        <end position="139"/>
    </location>
</feature>
<dbReference type="AlphaFoldDB" id="A0A6A7B2W7"/>
<keyword evidence="3" id="KW-1185">Reference proteome</keyword>
<sequence>MDSNHQGEISPMSPLSNLEDTPDVPSDESQDIDASKGKRTSKTKEVEELLTRSPHRDETSKLSREYVVALEKRLEMVESMLAKVNGGLPTSKNPAQLSPDASKLVEPGPAMSTKDTTDQSAIEASIAMKTEEKPVKISKESVPVPPTLTSGPGAGRRRRRLR</sequence>
<proteinExistence type="predicted"/>
<feature type="compositionally biased region" description="Basic and acidic residues" evidence="1">
    <location>
        <begin position="42"/>
        <end position="63"/>
    </location>
</feature>
<feature type="region of interest" description="Disordered" evidence="1">
    <location>
        <begin position="86"/>
        <end position="162"/>
    </location>
</feature>
<accession>A0A6A7B2W7</accession>
<feature type="compositionally biased region" description="Acidic residues" evidence="1">
    <location>
        <begin position="20"/>
        <end position="31"/>
    </location>
</feature>